<dbReference type="EMBL" id="JAAGAX010000013">
    <property type="protein sequence ID" value="KAF2294847.1"/>
    <property type="molecule type" value="Genomic_DNA"/>
</dbReference>
<keyword evidence="2" id="KW-1185">Reference proteome</keyword>
<gene>
    <name evidence="1" type="ORF">GH714_022496</name>
</gene>
<reference evidence="1 2" key="1">
    <citation type="journal article" date="2020" name="Mol. Plant">
        <title>The Chromosome-Based Rubber Tree Genome Provides New Insights into Spurge Genome Evolution and Rubber Biosynthesis.</title>
        <authorList>
            <person name="Liu J."/>
            <person name="Shi C."/>
            <person name="Shi C.C."/>
            <person name="Li W."/>
            <person name="Zhang Q.J."/>
            <person name="Zhang Y."/>
            <person name="Li K."/>
            <person name="Lu H.F."/>
            <person name="Shi C."/>
            <person name="Zhu S.T."/>
            <person name="Xiao Z.Y."/>
            <person name="Nan H."/>
            <person name="Yue Y."/>
            <person name="Zhu X.G."/>
            <person name="Wu Y."/>
            <person name="Hong X.N."/>
            <person name="Fan G.Y."/>
            <person name="Tong Y."/>
            <person name="Zhang D."/>
            <person name="Mao C.L."/>
            <person name="Liu Y.L."/>
            <person name="Hao S.J."/>
            <person name="Liu W.Q."/>
            <person name="Lv M.Q."/>
            <person name="Zhang H.B."/>
            <person name="Liu Y."/>
            <person name="Hu-Tang G.R."/>
            <person name="Wang J.P."/>
            <person name="Wang J.H."/>
            <person name="Sun Y.H."/>
            <person name="Ni S.B."/>
            <person name="Chen W.B."/>
            <person name="Zhang X.C."/>
            <person name="Jiao Y.N."/>
            <person name="Eichler E.E."/>
            <person name="Li G.H."/>
            <person name="Liu X."/>
            <person name="Gao L.Z."/>
        </authorList>
    </citation>
    <scope>NUCLEOTIDE SEQUENCE [LARGE SCALE GENOMIC DNA]</scope>
    <source>
        <strain evidence="2">cv. GT1</strain>
        <tissue evidence="1">Leaf</tissue>
    </source>
</reference>
<dbReference type="AlphaFoldDB" id="A0A6A6L2D0"/>
<accession>A0A6A6L2D0</accession>
<sequence>MDSRNNIGDAFSVPQGREYEFTGSWVPATPEKHIATRYNSMPIEGLGNGNHQELARIPTVPIASPDRSPNRSMNSRGRLLIPTFHSQVSSLRESRSGELLFPSQTHCLSSSQSSSCNSLLQIPQRFQAADSINKTNMKCRTKSDIQMRQDSELLLGHQSGAKSNLTYASNQLLCNDTTVSNRTEAGAISISDKREAAVQPASTKEVQMDNFNVNARATDIRMQHLSAEGIGQIAFPAKIICKSRERSTQMMSHNTQSVAEISHHFIDGRGYKREFVHVEQTGNCTANPPDYHLYSCMSSALCSLTQKKRKIENGISTNTNGLLPSHAAVNHSTLKISSSNNVHSTAFTVQRNRGIQNSYLESYNFKRKENNRSTRFPADLYTHQVASEQDLSKQNIYLDPTHAWKGLKRPTDPLISRTLPP</sequence>
<evidence type="ECO:0000313" key="2">
    <source>
        <dbReference type="Proteomes" id="UP000467840"/>
    </source>
</evidence>
<protein>
    <submittedName>
        <fullName evidence="1">Uncharacterized protein</fullName>
    </submittedName>
</protein>
<organism evidence="1 2">
    <name type="scientific">Hevea brasiliensis</name>
    <name type="common">Para rubber tree</name>
    <name type="synonym">Siphonia brasiliensis</name>
    <dbReference type="NCBI Taxonomy" id="3981"/>
    <lineage>
        <taxon>Eukaryota</taxon>
        <taxon>Viridiplantae</taxon>
        <taxon>Streptophyta</taxon>
        <taxon>Embryophyta</taxon>
        <taxon>Tracheophyta</taxon>
        <taxon>Spermatophyta</taxon>
        <taxon>Magnoliopsida</taxon>
        <taxon>eudicotyledons</taxon>
        <taxon>Gunneridae</taxon>
        <taxon>Pentapetalae</taxon>
        <taxon>rosids</taxon>
        <taxon>fabids</taxon>
        <taxon>Malpighiales</taxon>
        <taxon>Euphorbiaceae</taxon>
        <taxon>Crotonoideae</taxon>
        <taxon>Micrandreae</taxon>
        <taxon>Hevea</taxon>
    </lineage>
</organism>
<comment type="caution">
    <text evidence="1">The sequence shown here is derived from an EMBL/GenBank/DDBJ whole genome shotgun (WGS) entry which is preliminary data.</text>
</comment>
<evidence type="ECO:0000313" key="1">
    <source>
        <dbReference type="EMBL" id="KAF2294847.1"/>
    </source>
</evidence>
<name>A0A6A6L2D0_HEVBR</name>
<proteinExistence type="predicted"/>
<dbReference type="Proteomes" id="UP000467840">
    <property type="component" value="Chromosome 7"/>
</dbReference>